<feature type="signal peptide" evidence="1">
    <location>
        <begin position="1"/>
        <end position="23"/>
    </location>
</feature>
<gene>
    <name evidence="2" type="ORF">IC234_15920</name>
</gene>
<protein>
    <recommendedName>
        <fullName evidence="4">Outer membrane protein beta-barrel domain-containing protein</fullName>
    </recommendedName>
</protein>
<keyword evidence="3" id="KW-1185">Reference proteome</keyword>
<evidence type="ECO:0000313" key="2">
    <source>
        <dbReference type="EMBL" id="MBD2723616.1"/>
    </source>
</evidence>
<dbReference type="Proteomes" id="UP000606003">
    <property type="component" value="Unassembled WGS sequence"/>
</dbReference>
<feature type="chain" id="PRO_5047485003" description="Outer membrane protein beta-barrel domain-containing protein" evidence="1">
    <location>
        <begin position="24"/>
        <end position="243"/>
    </location>
</feature>
<evidence type="ECO:0008006" key="4">
    <source>
        <dbReference type="Google" id="ProtNLM"/>
    </source>
</evidence>
<comment type="caution">
    <text evidence="2">The sequence shown here is derived from an EMBL/GenBank/DDBJ whole genome shotgun (WGS) entry which is preliminary data.</text>
</comment>
<evidence type="ECO:0000313" key="3">
    <source>
        <dbReference type="Proteomes" id="UP000606003"/>
    </source>
</evidence>
<keyword evidence="1" id="KW-0732">Signal</keyword>
<dbReference type="EMBL" id="JACXAC010000005">
    <property type="protein sequence ID" value="MBD2723616.1"/>
    <property type="molecule type" value="Genomic_DNA"/>
</dbReference>
<proteinExistence type="predicted"/>
<name>A0ABR8JXT4_9BACT</name>
<dbReference type="RefSeq" id="WP_190926495.1">
    <property type="nucleotide sequence ID" value="NZ_JACXAC010000005.1"/>
</dbReference>
<evidence type="ECO:0000256" key="1">
    <source>
        <dbReference type="SAM" id="SignalP"/>
    </source>
</evidence>
<dbReference type="SUPFAM" id="SSF56925">
    <property type="entry name" value="OMPA-like"/>
    <property type="match status" value="1"/>
</dbReference>
<sequence length="243" mass="25378">MKKIGLLALALASVQAAQGQSIAAGTVSLGGNIGYSRTANKQSATYNQRSGGGNYTYSSESTTSQFNLALSGGYFVADNLAVGLSVAYIAASTIYKNTSSTSPQPINLPDLSPNTNTRVGAFGQYYKMFGEQFGLVGTLGAGYQHTKNNTYDNGGSGAPVAVSYVGNGYYADLTPGIVFFPIPKLGISASIGSLGFSHLSFDQPEYPNSNVTKPSSYESTLSTFGANFGLNQLQFGGTYYLGR</sequence>
<accession>A0ABR8JXT4</accession>
<reference evidence="2 3" key="1">
    <citation type="submission" date="2020-09" db="EMBL/GenBank/DDBJ databases">
        <authorList>
            <person name="Kim M.K."/>
        </authorList>
    </citation>
    <scope>NUCLEOTIDE SEQUENCE [LARGE SCALE GENOMIC DNA]</scope>
    <source>
        <strain evidence="2 3">BT189</strain>
    </source>
</reference>
<dbReference type="InterPro" id="IPR011250">
    <property type="entry name" value="OMP/PagP_B-barrel"/>
</dbReference>
<organism evidence="2 3">
    <name type="scientific">Hymenobacter armeniacus</name>
    <dbReference type="NCBI Taxonomy" id="2771358"/>
    <lineage>
        <taxon>Bacteria</taxon>
        <taxon>Pseudomonadati</taxon>
        <taxon>Bacteroidota</taxon>
        <taxon>Cytophagia</taxon>
        <taxon>Cytophagales</taxon>
        <taxon>Hymenobacteraceae</taxon>
        <taxon>Hymenobacter</taxon>
    </lineage>
</organism>